<evidence type="ECO:0000256" key="1">
    <source>
        <dbReference type="SAM" id="Coils"/>
    </source>
</evidence>
<feature type="compositionally biased region" description="Basic and acidic residues" evidence="2">
    <location>
        <begin position="61"/>
        <end position="136"/>
    </location>
</feature>
<dbReference type="Proteomes" id="UP000474640">
    <property type="component" value="Unassembled WGS sequence"/>
</dbReference>
<dbReference type="PRINTS" id="PR01217">
    <property type="entry name" value="PRICHEXTENSN"/>
</dbReference>
<dbReference type="AlphaFoldDB" id="A0A7C8V2M8"/>
<feature type="region of interest" description="Disordered" evidence="2">
    <location>
        <begin position="61"/>
        <end position="394"/>
    </location>
</feature>
<evidence type="ECO:0000313" key="5">
    <source>
        <dbReference type="Proteomes" id="UP000474640"/>
    </source>
</evidence>
<feature type="signal peptide" evidence="3">
    <location>
        <begin position="1"/>
        <end position="20"/>
    </location>
</feature>
<reference evidence="4 5" key="1">
    <citation type="submission" date="2020-01" db="EMBL/GenBank/DDBJ databases">
        <authorList>
            <person name="Palmer J.M."/>
        </authorList>
    </citation>
    <scope>NUCLEOTIDE SEQUENCE [LARGE SCALE GENOMIC DNA]</scope>
    <source>
        <strain evidence="4 5">TWF970</strain>
    </source>
</reference>
<keyword evidence="3" id="KW-0732">Signal</keyword>
<feature type="compositionally biased region" description="Basic and acidic residues" evidence="2">
    <location>
        <begin position="149"/>
        <end position="287"/>
    </location>
</feature>
<evidence type="ECO:0000313" key="4">
    <source>
        <dbReference type="EMBL" id="KAF3271917.1"/>
    </source>
</evidence>
<keyword evidence="1" id="KW-0175">Coiled coil</keyword>
<name>A0A7C8V2M8_ORBOL</name>
<evidence type="ECO:0000256" key="3">
    <source>
        <dbReference type="SAM" id="SignalP"/>
    </source>
</evidence>
<evidence type="ECO:0000256" key="2">
    <source>
        <dbReference type="SAM" id="MobiDB-lite"/>
    </source>
</evidence>
<feature type="compositionally biased region" description="Polar residues" evidence="2">
    <location>
        <begin position="350"/>
        <end position="362"/>
    </location>
</feature>
<gene>
    <name evidence="4" type="ORF">TWF970_010214</name>
</gene>
<sequence length="540" mass="62485">MLRKFVVLTASMAALSGVSANPVANPEPVAEPEAVAEANYGYYQPPPPPKYWQPPKEEYKPKYDEYKPKPYERKPEPYKPKYEPPKYEPPKYEPKYEPPKYEPKYEPPKPKYEPKPYERKPEYDEWKPAPYDEWKPKPYQVKAYKHKPKYDDHKPKYDDHRPKYDDHRPKYDDHKPKYDDHKPKYDDHKPKYDNKPKYEPPKYDNKPKYQPPRKEYKPKYNDYKPKHNDYKPKHNDYKPKYDDHKPKYDNKPKYEPPKYDNKPKYEAPKYEAPKYEPPKYEAPKYEPPKISGSFGIFVAMDPMKGRTPPPPHSSSPHNPSSSPSQIACSPTSFPSPQPPSMQNSILASPPHNSSFRQQTPSISVHEALGLEEDGHETETDTDTEIQTGSNGHMDYIMTPSPTPSSRDIGRLSVPPSSSIGNAHTRSFVRSTGAPSPSPNAYPMYASSFCGASDDGEETYKFSHKGDGSDESDGAVDGIRGICYDLNMFEKVYGDYINRFDGVDMIRLKKSQIRKLEEEVKYLEKVCEMAEKKKKNGVSIN</sequence>
<dbReference type="OrthoDB" id="5404232at2759"/>
<proteinExistence type="predicted"/>
<accession>A0A7C8V2M8</accession>
<dbReference type="EMBL" id="JAABOJ010000068">
    <property type="protein sequence ID" value="KAF3271917.1"/>
    <property type="molecule type" value="Genomic_DNA"/>
</dbReference>
<feature type="coiled-coil region" evidence="1">
    <location>
        <begin position="505"/>
        <end position="532"/>
    </location>
</feature>
<feature type="compositionally biased region" description="Acidic residues" evidence="2">
    <location>
        <begin position="369"/>
        <end position="383"/>
    </location>
</feature>
<feature type="compositionally biased region" description="Low complexity" evidence="2">
    <location>
        <begin position="314"/>
        <end position="332"/>
    </location>
</feature>
<protein>
    <submittedName>
        <fullName evidence="4">Uncharacterized protein</fullName>
    </submittedName>
</protein>
<organism evidence="4 5">
    <name type="scientific">Orbilia oligospora</name>
    <name type="common">Nematode-trapping fungus</name>
    <name type="synonym">Arthrobotrys oligospora</name>
    <dbReference type="NCBI Taxonomy" id="2813651"/>
    <lineage>
        <taxon>Eukaryota</taxon>
        <taxon>Fungi</taxon>
        <taxon>Dikarya</taxon>
        <taxon>Ascomycota</taxon>
        <taxon>Pezizomycotina</taxon>
        <taxon>Orbiliomycetes</taxon>
        <taxon>Orbiliales</taxon>
        <taxon>Orbiliaceae</taxon>
        <taxon>Orbilia</taxon>
    </lineage>
</organism>
<feature type="chain" id="PRO_5028988231" evidence="3">
    <location>
        <begin position="21"/>
        <end position="540"/>
    </location>
</feature>
<comment type="caution">
    <text evidence="4">The sequence shown here is derived from an EMBL/GenBank/DDBJ whole genome shotgun (WGS) entry which is preliminary data.</text>
</comment>